<comment type="caution">
    <text evidence="2">The sequence shown here is derived from an EMBL/GenBank/DDBJ whole genome shotgun (WGS) entry which is preliminary data.</text>
</comment>
<dbReference type="OrthoDB" id="5244801at2759"/>
<organism evidence="2 3">
    <name type="scientific">Tolypocladium ophioglossoides (strain CBS 100239)</name>
    <name type="common">Snaketongue truffleclub</name>
    <name type="synonym">Elaphocordyceps ophioglossoides</name>
    <dbReference type="NCBI Taxonomy" id="1163406"/>
    <lineage>
        <taxon>Eukaryota</taxon>
        <taxon>Fungi</taxon>
        <taxon>Dikarya</taxon>
        <taxon>Ascomycota</taxon>
        <taxon>Pezizomycotina</taxon>
        <taxon>Sordariomycetes</taxon>
        <taxon>Hypocreomycetidae</taxon>
        <taxon>Hypocreales</taxon>
        <taxon>Ophiocordycipitaceae</taxon>
        <taxon>Tolypocladium</taxon>
    </lineage>
</organism>
<feature type="region of interest" description="Disordered" evidence="1">
    <location>
        <begin position="162"/>
        <end position="214"/>
    </location>
</feature>
<dbReference type="EMBL" id="LFRF01000014">
    <property type="protein sequence ID" value="KND90224.1"/>
    <property type="molecule type" value="Genomic_DNA"/>
</dbReference>
<dbReference type="AlphaFoldDB" id="A0A0L0N880"/>
<feature type="compositionally biased region" description="Polar residues" evidence="1">
    <location>
        <begin position="82"/>
        <end position="93"/>
    </location>
</feature>
<accession>A0A0L0N880</accession>
<name>A0A0L0N880_TOLOC</name>
<evidence type="ECO:0000313" key="3">
    <source>
        <dbReference type="Proteomes" id="UP000036947"/>
    </source>
</evidence>
<keyword evidence="3" id="KW-1185">Reference proteome</keyword>
<sequence length="543" mass="59617">MANGFDRLERLFAYKRKASLASSGQASPVVQPSEPQFPPPSFIRPKATRMAAREEVRLRQATGRSPSVPDILPTQRMPQTHAYNTGSTDSSCQPKHKLSRSPSFNHRHAEHIVAGLREFQFPKPPSHNGDISPVSLTFNTMSSDVPRLPSPRCRSPLHVAIPLTRLDTPPSSDPEDNVSIPSGLRNKALPDIPYHRGPPTPEDSPELSPVSDSQLRGSKSIDIIDIIDKATIKCLQNELGDSFDQLSLHRSYSQSSLAPSAQLSFCSSTLREPDFNEFLNLSDDDIAETTPESLVLPTPEDFELALPPMDLSISSSLPLASSLLTLAPPRTSRPAAVAAFEAARIARRYDFDLVYVVNLWPDNPRPQTSNSKLERTGSGDLNMSQKPMMGRLLAAHGLHHVPSPLQISSLVHTTILRSDGWIEYRNQEAQCHDLARGYACAFYTGQYTRGGSSGTSSPVSGVRLSEKIDRGIVFAAYRKPRVGEDKLGRTFNEEELGELHSEAEALVEILIDIHVANRLRQPPALSSAPDETGPMPLQQLETS</sequence>
<reference evidence="2 3" key="1">
    <citation type="journal article" date="2015" name="BMC Genomics">
        <title>The genome of the truffle-parasite Tolypocladium ophioglossoides and the evolution of antifungal peptaibiotics.</title>
        <authorList>
            <person name="Quandt C.A."/>
            <person name="Bushley K.E."/>
            <person name="Spatafora J.W."/>
        </authorList>
    </citation>
    <scope>NUCLEOTIDE SEQUENCE [LARGE SCALE GENOMIC DNA]</scope>
    <source>
        <strain evidence="2 3">CBS 100239</strain>
    </source>
</reference>
<dbReference type="Proteomes" id="UP000036947">
    <property type="component" value="Unassembled WGS sequence"/>
</dbReference>
<proteinExistence type="predicted"/>
<feature type="region of interest" description="Disordered" evidence="1">
    <location>
        <begin position="82"/>
        <end position="103"/>
    </location>
</feature>
<feature type="region of interest" description="Disordered" evidence="1">
    <location>
        <begin position="20"/>
        <end position="43"/>
    </location>
</feature>
<evidence type="ECO:0000256" key="1">
    <source>
        <dbReference type="SAM" id="MobiDB-lite"/>
    </source>
</evidence>
<protein>
    <submittedName>
        <fullName evidence="2">Uncharacterized protein</fullName>
    </submittedName>
</protein>
<feature type="compositionally biased region" description="Basic residues" evidence="1">
    <location>
        <begin position="94"/>
        <end position="103"/>
    </location>
</feature>
<gene>
    <name evidence="2" type="ORF">TOPH_05215</name>
</gene>
<evidence type="ECO:0000313" key="2">
    <source>
        <dbReference type="EMBL" id="KND90224.1"/>
    </source>
</evidence>
<dbReference type="STRING" id="1163406.A0A0L0N880"/>
<feature type="region of interest" description="Disordered" evidence="1">
    <location>
        <begin position="523"/>
        <end position="543"/>
    </location>
</feature>